<evidence type="ECO:0000313" key="2">
    <source>
        <dbReference type="Proteomes" id="UP000194236"/>
    </source>
</evidence>
<dbReference type="Proteomes" id="UP000194236">
    <property type="component" value="Unassembled WGS sequence"/>
</dbReference>
<protein>
    <submittedName>
        <fullName evidence="1">Uncharacterized protein</fullName>
    </submittedName>
</protein>
<dbReference type="AlphaFoldDB" id="A0A1Y3B7R9"/>
<keyword evidence="2" id="KW-1185">Reference proteome</keyword>
<organism evidence="1 2">
    <name type="scientific">Euroglyphus maynei</name>
    <name type="common">Mayne's house dust mite</name>
    <dbReference type="NCBI Taxonomy" id="6958"/>
    <lineage>
        <taxon>Eukaryota</taxon>
        <taxon>Metazoa</taxon>
        <taxon>Ecdysozoa</taxon>
        <taxon>Arthropoda</taxon>
        <taxon>Chelicerata</taxon>
        <taxon>Arachnida</taxon>
        <taxon>Acari</taxon>
        <taxon>Acariformes</taxon>
        <taxon>Sarcoptiformes</taxon>
        <taxon>Astigmata</taxon>
        <taxon>Psoroptidia</taxon>
        <taxon>Analgoidea</taxon>
        <taxon>Pyroglyphidae</taxon>
        <taxon>Pyroglyphinae</taxon>
        <taxon>Euroglyphus</taxon>
    </lineage>
</organism>
<reference evidence="1 2" key="1">
    <citation type="submission" date="2017-03" db="EMBL/GenBank/DDBJ databases">
        <title>Genome Survey of Euroglyphus maynei.</title>
        <authorList>
            <person name="Arlian L.G."/>
            <person name="Morgan M.S."/>
            <person name="Rider S.D."/>
        </authorList>
    </citation>
    <scope>NUCLEOTIDE SEQUENCE [LARGE SCALE GENOMIC DNA]</scope>
    <source>
        <strain evidence="1">Arlian Lab</strain>
        <tissue evidence="1">Whole body</tissue>
    </source>
</reference>
<sequence>MYQSMLYLWSTYRMYRYRSSSYLYMSTWPNW</sequence>
<comment type="caution">
    <text evidence="1">The sequence shown here is derived from an EMBL/GenBank/DDBJ whole genome shotgun (WGS) entry which is preliminary data.</text>
</comment>
<accession>A0A1Y3B7R9</accession>
<dbReference type="EMBL" id="MUJZ01039519">
    <property type="protein sequence ID" value="OTF75978.1"/>
    <property type="molecule type" value="Genomic_DNA"/>
</dbReference>
<evidence type="ECO:0000313" key="1">
    <source>
        <dbReference type="EMBL" id="OTF75978.1"/>
    </source>
</evidence>
<gene>
    <name evidence="1" type="ORF">BLA29_010654</name>
</gene>
<proteinExistence type="predicted"/>
<name>A0A1Y3B7R9_EURMA</name>